<dbReference type="PROSITE" id="PS50977">
    <property type="entry name" value="HTH_TETR_2"/>
    <property type="match status" value="1"/>
</dbReference>
<evidence type="ECO:0000259" key="5">
    <source>
        <dbReference type="PROSITE" id="PS50977"/>
    </source>
</evidence>
<dbReference type="AlphaFoldDB" id="A0A5E7HRA6"/>
<proteinExistence type="predicted"/>
<feature type="domain" description="HTH tetR-type" evidence="5">
    <location>
        <begin position="9"/>
        <end position="69"/>
    </location>
</feature>
<gene>
    <name evidence="6" type="ORF">PS862_01102</name>
</gene>
<evidence type="ECO:0000313" key="6">
    <source>
        <dbReference type="EMBL" id="VVO66520.1"/>
    </source>
</evidence>
<evidence type="ECO:0000256" key="3">
    <source>
        <dbReference type="ARBA" id="ARBA00023163"/>
    </source>
</evidence>
<reference evidence="6 7" key="1">
    <citation type="submission" date="2019-09" db="EMBL/GenBank/DDBJ databases">
        <authorList>
            <person name="Chandra G."/>
            <person name="Truman W A."/>
        </authorList>
    </citation>
    <scope>NUCLEOTIDE SEQUENCE [LARGE SCALE GENOMIC DNA]</scope>
    <source>
        <strain evidence="6">PS862</strain>
    </source>
</reference>
<sequence>MQAKSADVNGSSERYRRAALDLFAKHGFRQVSMRDLAHHIGISPGSMYHHFESKDQLLVDFLEEPFELLIANTKKLLRRRVSDLVRLRALVEFQYQMYLSMPSNFQLLNRELENLNGAWADGVHGKRQEYIDLVEIVLRPLLVAQSLGEAARLAGATVSFLESVPGGLVRSGLPLQEPSRIVFDLIRSALKCSDGNFV</sequence>
<evidence type="ECO:0000313" key="7">
    <source>
        <dbReference type="Proteomes" id="UP000385207"/>
    </source>
</evidence>
<dbReference type="InterPro" id="IPR001647">
    <property type="entry name" value="HTH_TetR"/>
</dbReference>
<evidence type="ECO:0000256" key="4">
    <source>
        <dbReference type="PROSITE-ProRule" id="PRU00335"/>
    </source>
</evidence>
<keyword evidence="3" id="KW-0804">Transcription</keyword>
<evidence type="ECO:0000256" key="1">
    <source>
        <dbReference type="ARBA" id="ARBA00023015"/>
    </source>
</evidence>
<dbReference type="SUPFAM" id="SSF46689">
    <property type="entry name" value="Homeodomain-like"/>
    <property type="match status" value="1"/>
</dbReference>
<dbReference type="InterPro" id="IPR023772">
    <property type="entry name" value="DNA-bd_HTH_TetR-type_CS"/>
</dbReference>
<accession>A0A5E7HRA6</accession>
<dbReference type="GO" id="GO:0003700">
    <property type="term" value="F:DNA-binding transcription factor activity"/>
    <property type="evidence" value="ECO:0007669"/>
    <property type="project" value="TreeGrafter"/>
</dbReference>
<name>A0A5E7HRA6_PSEFL</name>
<keyword evidence="2 4" id="KW-0238">DNA-binding</keyword>
<dbReference type="PANTHER" id="PTHR30055">
    <property type="entry name" value="HTH-TYPE TRANSCRIPTIONAL REGULATOR RUTR"/>
    <property type="match status" value="1"/>
</dbReference>
<organism evidence="6 7">
    <name type="scientific">Pseudomonas fluorescens</name>
    <dbReference type="NCBI Taxonomy" id="294"/>
    <lineage>
        <taxon>Bacteria</taxon>
        <taxon>Pseudomonadati</taxon>
        <taxon>Pseudomonadota</taxon>
        <taxon>Gammaproteobacteria</taxon>
        <taxon>Pseudomonadales</taxon>
        <taxon>Pseudomonadaceae</taxon>
        <taxon>Pseudomonas</taxon>
    </lineage>
</organism>
<dbReference type="RefSeq" id="WP_150783398.1">
    <property type="nucleotide sequence ID" value="NZ_CABVII010000004.1"/>
</dbReference>
<dbReference type="PANTHER" id="PTHR30055:SF234">
    <property type="entry name" value="HTH-TYPE TRANSCRIPTIONAL REGULATOR BETI"/>
    <property type="match status" value="1"/>
</dbReference>
<protein>
    <recommendedName>
        <fullName evidence="5">HTH tetR-type domain-containing protein</fullName>
    </recommendedName>
</protein>
<dbReference type="Gene3D" id="1.10.357.10">
    <property type="entry name" value="Tetracycline Repressor, domain 2"/>
    <property type="match status" value="1"/>
</dbReference>
<dbReference type="OrthoDB" id="7028830at2"/>
<dbReference type="EMBL" id="CABVII010000004">
    <property type="protein sequence ID" value="VVO66520.1"/>
    <property type="molecule type" value="Genomic_DNA"/>
</dbReference>
<dbReference type="InterPro" id="IPR009057">
    <property type="entry name" value="Homeodomain-like_sf"/>
</dbReference>
<dbReference type="GO" id="GO:0000976">
    <property type="term" value="F:transcription cis-regulatory region binding"/>
    <property type="evidence" value="ECO:0007669"/>
    <property type="project" value="TreeGrafter"/>
</dbReference>
<keyword evidence="1" id="KW-0805">Transcription regulation</keyword>
<dbReference type="InterPro" id="IPR050109">
    <property type="entry name" value="HTH-type_TetR-like_transc_reg"/>
</dbReference>
<evidence type="ECO:0000256" key="2">
    <source>
        <dbReference type="ARBA" id="ARBA00023125"/>
    </source>
</evidence>
<dbReference type="PRINTS" id="PR00455">
    <property type="entry name" value="HTHTETR"/>
</dbReference>
<dbReference type="Proteomes" id="UP000385207">
    <property type="component" value="Unassembled WGS sequence"/>
</dbReference>
<dbReference type="PROSITE" id="PS01081">
    <property type="entry name" value="HTH_TETR_1"/>
    <property type="match status" value="1"/>
</dbReference>
<feature type="DNA-binding region" description="H-T-H motif" evidence="4">
    <location>
        <begin position="32"/>
        <end position="51"/>
    </location>
</feature>
<dbReference type="Pfam" id="PF00440">
    <property type="entry name" value="TetR_N"/>
    <property type="match status" value="1"/>
</dbReference>
<dbReference type="Gene3D" id="1.10.10.60">
    <property type="entry name" value="Homeodomain-like"/>
    <property type="match status" value="1"/>
</dbReference>